<gene>
    <name evidence="1" type="ORF">EV379_2854</name>
</gene>
<organism evidence="1 2">
    <name type="scientific">Microterricola gilva</name>
    <dbReference type="NCBI Taxonomy" id="393267"/>
    <lineage>
        <taxon>Bacteria</taxon>
        <taxon>Bacillati</taxon>
        <taxon>Actinomycetota</taxon>
        <taxon>Actinomycetes</taxon>
        <taxon>Micrococcales</taxon>
        <taxon>Microbacteriaceae</taxon>
        <taxon>Microterricola</taxon>
    </lineage>
</organism>
<protein>
    <submittedName>
        <fullName evidence="1">Uncharacterized protein</fullName>
    </submittedName>
</protein>
<dbReference type="Proteomes" id="UP000291483">
    <property type="component" value="Unassembled WGS sequence"/>
</dbReference>
<evidence type="ECO:0000313" key="1">
    <source>
        <dbReference type="EMBL" id="RZU66496.1"/>
    </source>
</evidence>
<keyword evidence="2" id="KW-1185">Reference proteome</keyword>
<dbReference type="AlphaFoldDB" id="A0A4V2GB24"/>
<proteinExistence type="predicted"/>
<comment type="caution">
    <text evidence="1">The sequence shown here is derived from an EMBL/GenBank/DDBJ whole genome shotgun (WGS) entry which is preliminary data.</text>
</comment>
<name>A0A4V2GB24_9MICO</name>
<sequence>MRRFANALGLLLADAYLRNDGHSPAAHPPDMYRSPVMHGITWIR</sequence>
<evidence type="ECO:0000313" key="2">
    <source>
        <dbReference type="Proteomes" id="UP000291483"/>
    </source>
</evidence>
<reference evidence="1 2" key="1">
    <citation type="submission" date="2019-02" db="EMBL/GenBank/DDBJ databases">
        <title>Sequencing the genomes of 1000 actinobacteria strains.</title>
        <authorList>
            <person name="Klenk H.-P."/>
        </authorList>
    </citation>
    <scope>NUCLEOTIDE SEQUENCE [LARGE SCALE GENOMIC DNA]</scope>
    <source>
        <strain evidence="1 2">DSM 18319</strain>
    </source>
</reference>
<dbReference type="EMBL" id="SHLC01000001">
    <property type="protein sequence ID" value="RZU66496.1"/>
    <property type="molecule type" value="Genomic_DNA"/>
</dbReference>
<dbReference type="RefSeq" id="WP_278044040.1">
    <property type="nucleotide sequence ID" value="NZ_SHLC01000001.1"/>
</dbReference>
<accession>A0A4V2GB24</accession>